<organism evidence="3 4">
    <name type="scientific">Candidatus Kerfeldbacteria bacterium RIFOXYB2_FULL_38_14</name>
    <dbReference type="NCBI Taxonomy" id="1798547"/>
    <lineage>
        <taxon>Bacteria</taxon>
        <taxon>Candidatus Kerfeldiibacteriota</taxon>
    </lineage>
</organism>
<dbReference type="Proteomes" id="UP000176420">
    <property type="component" value="Unassembled WGS sequence"/>
</dbReference>
<protein>
    <recommendedName>
        <fullName evidence="2">NAD-dependent epimerase/dehydratase domain-containing protein</fullName>
    </recommendedName>
</protein>
<dbReference type="Gene3D" id="3.40.50.720">
    <property type="entry name" value="NAD(P)-binding Rossmann-like Domain"/>
    <property type="match status" value="1"/>
</dbReference>
<proteinExistence type="predicted"/>
<dbReference type="Pfam" id="PF01370">
    <property type="entry name" value="Epimerase"/>
    <property type="match status" value="1"/>
</dbReference>
<dbReference type="InterPro" id="IPR001509">
    <property type="entry name" value="Epimerase_deHydtase"/>
</dbReference>
<dbReference type="AlphaFoldDB" id="A0A1G2BA95"/>
<comment type="caution">
    <text evidence="3">The sequence shown here is derived from an EMBL/GenBank/DDBJ whole genome shotgun (WGS) entry which is preliminary data.</text>
</comment>
<reference evidence="3 4" key="1">
    <citation type="journal article" date="2016" name="Nat. Commun.">
        <title>Thousands of microbial genomes shed light on interconnected biogeochemical processes in an aquifer system.</title>
        <authorList>
            <person name="Anantharaman K."/>
            <person name="Brown C.T."/>
            <person name="Hug L.A."/>
            <person name="Sharon I."/>
            <person name="Castelle C.J."/>
            <person name="Probst A.J."/>
            <person name="Thomas B.C."/>
            <person name="Singh A."/>
            <person name="Wilkins M.J."/>
            <person name="Karaoz U."/>
            <person name="Brodie E.L."/>
            <person name="Williams K.H."/>
            <person name="Hubbard S.S."/>
            <person name="Banfield J.F."/>
        </authorList>
    </citation>
    <scope>NUCLEOTIDE SEQUENCE [LARGE SCALE GENOMIC DNA]</scope>
</reference>
<evidence type="ECO:0000313" key="4">
    <source>
        <dbReference type="Proteomes" id="UP000176420"/>
    </source>
</evidence>
<dbReference type="InterPro" id="IPR036291">
    <property type="entry name" value="NAD(P)-bd_dom_sf"/>
</dbReference>
<evidence type="ECO:0000259" key="2">
    <source>
        <dbReference type="Pfam" id="PF01370"/>
    </source>
</evidence>
<gene>
    <name evidence="3" type="ORF">A2319_01435</name>
</gene>
<name>A0A1G2BA95_9BACT</name>
<evidence type="ECO:0000256" key="1">
    <source>
        <dbReference type="ARBA" id="ARBA00023027"/>
    </source>
</evidence>
<dbReference type="EMBL" id="MHKI01000025">
    <property type="protein sequence ID" value="OGY86104.1"/>
    <property type="molecule type" value="Genomic_DNA"/>
</dbReference>
<dbReference type="PANTHER" id="PTHR43574">
    <property type="entry name" value="EPIMERASE-RELATED"/>
    <property type="match status" value="1"/>
</dbReference>
<dbReference type="CDD" id="cd05253">
    <property type="entry name" value="UDP_GE_SDE_e"/>
    <property type="match status" value="1"/>
</dbReference>
<keyword evidence="1" id="KW-0520">NAD</keyword>
<dbReference type="Gene3D" id="3.90.25.10">
    <property type="entry name" value="UDP-galactose 4-epimerase, domain 1"/>
    <property type="match status" value="1"/>
</dbReference>
<accession>A0A1G2BA95</accession>
<feature type="domain" description="NAD-dependent epimerase/dehydratase" evidence="2">
    <location>
        <begin position="3"/>
        <end position="244"/>
    </location>
</feature>
<dbReference type="PRINTS" id="PR01713">
    <property type="entry name" value="NUCEPIMERASE"/>
</dbReference>
<sequence length="318" mass="36434">MKILVTGSAGFIGFHTSQALLKRGDEVIGVDNFNDYYDPQLKRDRNAILEKFANFKLSEIDFSDLASLEQVFKNEKIDKICHLGAQAGVRYSITNPFVYQETNLKGTLNLLEMARHYQIKDFIFASSSSVYGGNTKVPFSETDAVDHPISLYAATKRANELMAYTYHHLYGLNCTGLRFFTVYGPWGRPDMALFKFTRLIAQNQPIEIYNNGRHSRDFTYIDDIVDGVVKSLDKAYPYEVINLGNNQPVELMYFIECIEKALGKKAQKQMLSLQQGDVEKTYANISKAKKLLDYQPKTDIQSGIKKFVSWYQDYYKNK</sequence>
<dbReference type="SUPFAM" id="SSF51735">
    <property type="entry name" value="NAD(P)-binding Rossmann-fold domains"/>
    <property type="match status" value="1"/>
</dbReference>
<evidence type="ECO:0000313" key="3">
    <source>
        <dbReference type="EMBL" id="OGY86104.1"/>
    </source>
</evidence>